<dbReference type="EMBL" id="LAZR01003748">
    <property type="protein sequence ID" value="KKN15085.1"/>
    <property type="molecule type" value="Genomic_DNA"/>
</dbReference>
<dbReference type="AlphaFoldDB" id="A0A0F9N629"/>
<evidence type="ECO:0000313" key="1">
    <source>
        <dbReference type="EMBL" id="KKN15085.1"/>
    </source>
</evidence>
<name>A0A0F9N629_9ZZZZ</name>
<gene>
    <name evidence="1" type="ORF">LCGC14_0989600</name>
</gene>
<protein>
    <submittedName>
        <fullName evidence="1">Uncharacterized protein</fullName>
    </submittedName>
</protein>
<accession>A0A0F9N629</accession>
<sequence>MNLNPETIGAYKELLLNPSKHKLDFKPITECFEKSDDVTAKHILAKEFIDYLNKPLPKVILYIVMNQVFGQCDGKDSSGNLGYHLKFKADTGG</sequence>
<organism evidence="1">
    <name type="scientific">marine sediment metagenome</name>
    <dbReference type="NCBI Taxonomy" id="412755"/>
    <lineage>
        <taxon>unclassified sequences</taxon>
        <taxon>metagenomes</taxon>
        <taxon>ecological metagenomes</taxon>
    </lineage>
</organism>
<comment type="caution">
    <text evidence="1">The sequence shown here is derived from an EMBL/GenBank/DDBJ whole genome shotgun (WGS) entry which is preliminary data.</text>
</comment>
<proteinExistence type="predicted"/>
<reference evidence="1" key="1">
    <citation type="journal article" date="2015" name="Nature">
        <title>Complex archaea that bridge the gap between prokaryotes and eukaryotes.</title>
        <authorList>
            <person name="Spang A."/>
            <person name="Saw J.H."/>
            <person name="Jorgensen S.L."/>
            <person name="Zaremba-Niedzwiedzka K."/>
            <person name="Martijn J."/>
            <person name="Lind A.E."/>
            <person name="van Eijk R."/>
            <person name="Schleper C."/>
            <person name="Guy L."/>
            <person name="Ettema T.J."/>
        </authorList>
    </citation>
    <scope>NUCLEOTIDE SEQUENCE</scope>
</reference>